<dbReference type="AlphaFoldDB" id="A0A9P4QSS7"/>
<comment type="similarity">
    <text evidence="1">Belongs to the tpcK family.</text>
</comment>
<reference evidence="3" key="1">
    <citation type="journal article" date="2020" name="Stud. Mycol.">
        <title>101 Dothideomycetes genomes: a test case for predicting lifestyles and emergence of pathogens.</title>
        <authorList>
            <person name="Haridas S."/>
            <person name="Albert R."/>
            <person name="Binder M."/>
            <person name="Bloem J."/>
            <person name="Labutti K."/>
            <person name="Salamov A."/>
            <person name="Andreopoulos B."/>
            <person name="Baker S."/>
            <person name="Barry K."/>
            <person name="Bills G."/>
            <person name="Bluhm B."/>
            <person name="Cannon C."/>
            <person name="Castanera R."/>
            <person name="Culley D."/>
            <person name="Daum C."/>
            <person name="Ezra D."/>
            <person name="Gonzalez J."/>
            <person name="Henrissat B."/>
            <person name="Kuo A."/>
            <person name="Liang C."/>
            <person name="Lipzen A."/>
            <person name="Lutzoni F."/>
            <person name="Magnuson J."/>
            <person name="Mondo S."/>
            <person name="Nolan M."/>
            <person name="Ohm R."/>
            <person name="Pangilinan J."/>
            <person name="Park H.-J."/>
            <person name="Ramirez L."/>
            <person name="Alfaro M."/>
            <person name="Sun H."/>
            <person name="Tritt A."/>
            <person name="Yoshinaga Y."/>
            <person name="Zwiers L.-H."/>
            <person name="Turgeon B."/>
            <person name="Goodwin S."/>
            <person name="Spatafora J."/>
            <person name="Crous P."/>
            <person name="Grigoriev I."/>
        </authorList>
    </citation>
    <scope>NUCLEOTIDE SEQUENCE</scope>
    <source>
        <strain evidence="3">CBS 125425</strain>
    </source>
</reference>
<protein>
    <recommendedName>
        <fullName evidence="2">EthD domain-containing protein</fullName>
    </recommendedName>
</protein>
<dbReference type="InterPro" id="IPR009799">
    <property type="entry name" value="EthD_dom"/>
</dbReference>
<dbReference type="SUPFAM" id="SSF54909">
    <property type="entry name" value="Dimeric alpha+beta barrel"/>
    <property type="match status" value="1"/>
</dbReference>
<organism evidence="3 4">
    <name type="scientific">Polyplosphaeria fusca</name>
    <dbReference type="NCBI Taxonomy" id="682080"/>
    <lineage>
        <taxon>Eukaryota</taxon>
        <taxon>Fungi</taxon>
        <taxon>Dikarya</taxon>
        <taxon>Ascomycota</taxon>
        <taxon>Pezizomycotina</taxon>
        <taxon>Dothideomycetes</taxon>
        <taxon>Pleosporomycetidae</taxon>
        <taxon>Pleosporales</taxon>
        <taxon>Tetraplosphaeriaceae</taxon>
        <taxon>Polyplosphaeria</taxon>
    </lineage>
</organism>
<comment type="caution">
    <text evidence="3">The sequence shown here is derived from an EMBL/GenBank/DDBJ whole genome shotgun (WGS) entry which is preliminary data.</text>
</comment>
<dbReference type="Pfam" id="PF07110">
    <property type="entry name" value="EthD"/>
    <property type="match status" value="1"/>
</dbReference>
<dbReference type="OrthoDB" id="2519291at2759"/>
<evidence type="ECO:0000259" key="2">
    <source>
        <dbReference type="Pfam" id="PF07110"/>
    </source>
</evidence>
<feature type="domain" description="EthD" evidence="2">
    <location>
        <begin position="12"/>
        <end position="118"/>
    </location>
</feature>
<dbReference type="Gene3D" id="3.30.70.100">
    <property type="match status" value="1"/>
</dbReference>
<keyword evidence="4" id="KW-1185">Reference proteome</keyword>
<evidence type="ECO:0000256" key="1">
    <source>
        <dbReference type="ARBA" id="ARBA00005986"/>
    </source>
</evidence>
<dbReference type="InterPro" id="IPR011008">
    <property type="entry name" value="Dimeric_a/b-barrel"/>
</dbReference>
<dbReference type="EMBL" id="ML996189">
    <property type="protein sequence ID" value="KAF2731795.1"/>
    <property type="molecule type" value="Genomic_DNA"/>
</dbReference>
<evidence type="ECO:0000313" key="3">
    <source>
        <dbReference type="EMBL" id="KAF2731795.1"/>
    </source>
</evidence>
<accession>A0A9P4QSS7</accession>
<evidence type="ECO:0000313" key="4">
    <source>
        <dbReference type="Proteomes" id="UP000799444"/>
    </source>
</evidence>
<name>A0A9P4QSS7_9PLEO</name>
<dbReference type="GO" id="GO:0016491">
    <property type="term" value="F:oxidoreductase activity"/>
    <property type="evidence" value="ECO:0007669"/>
    <property type="project" value="InterPro"/>
</dbReference>
<sequence>MTYTLLLFVTRKPTISSDQFREHFESTHIPLLQSITGPLFPVHKRHYIARAERKGFGTTANPDNPPLVLRGVPQDFDHDVVAELTWESEKLFHDFYKTIYESKAAAQLATDEESFLERGKMKAVVVGDTLVSK</sequence>
<gene>
    <name evidence="3" type="ORF">EJ04DRAFT_514357</name>
</gene>
<dbReference type="Proteomes" id="UP000799444">
    <property type="component" value="Unassembled WGS sequence"/>
</dbReference>
<proteinExistence type="inferred from homology"/>